<sequence length="87" mass="10366">MKNSSLIYAITYIHRIHMQSLNLGCQSPSTRLKRTMIFKIWFQRFPCLQSCTDHMKQKKAMAFWYLCCNLNKFSCLIELIMDHTKGE</sequence>
<organism evidence="1">
    <name type="scientific">Rhizophora mucronata</name>
    <name type="common">Asiatic mangrove</name>
    <dbReference type="NCBI Taxonomy" id="61149"/>
    <lineage>
        <taxon>Eukaryota</taxon>
        <taxon>Viridiplantae</taxon>
        <taxon>Streptophyta</taxon>
        <taxon>Embryophyta</taxon>
        <taxon>Tracheophyta</taxon>
        <taxon>Spermatophyta</taxon>
        <taxon>Magnoliopsida</taxon>
        <taxon>eudicotyledons</taxon>
        <taxon>Gunneridae</taxon>
        <taxon>Pentapetalae</taxon>
        <taxon>rosids</taxon>
        <taxon>fabids</taxon>
        <taxon>Malpighiales</taxon>
        <taxon>Rhizophoraceae</taxon>
        <taxon>Rhizophora</taxon>
    </lineage>
</organism>
<dbReference type="EMBL" id="GGEC01005520">
    <property type="protein sequence ID" value="MBW86003.1"/>
    <property type="molecule type" value="Transcribed_RNA"/>
</dbReference>
<protein>
    <submittedName>
        <fullName evidence="1">Sister chromatid cohesion protein PDS5 homolog A</fullName>
    </submittedName>
</protein>
<evidence type="ECO:0000313" key="1">
    <source>
        <dbReference type="EMBL" id="MBW86003.1"/>
    </source>
</evidence>
<accession>A0A2P2IXR3</accession>
<dbReference type="AlphaFoldDB" id="A0A2P2IXR3"/>
<reference evidence="1" key="1">
    <citation type="submission" date="2018-02" db="EMBL/GenBank/DDBJ databases">
        <title>Rhizophora mucronata_Transcriptome.</title>
        <authorList>
            <person name="Meera S.P."/>
            <person name="Sreeshan A."/>
            <person name="Augustine A."/>
        </authorList>
    </citation>
    <scope>NUCLEOTIDE SEQUENCE</scope>
    <source>
        <tissue evidence="1">Leaf</tissue>
    </source>
</reference>
<proteinExistence type="predicted"/>
<name>A0A2P2IXR3_RHIMU</name>